<sequence length="71" mass="8242">MMSGLLAARLRLEFVYYKLTDNMDAFMHTWGIGGVLCTVQEDLLLLHFCMLYGSYFLLYGNFCVLVVIFEM</sequence>
<name>A0A0E9QDD5_ANGAN</name>
<keyword evidence="1" id="KW-1133">Transmembrane helix</keyword>
<keyword evidence="1" id="KW-0812">Transmembrane</keyword>
<reference evidence="2" key="1">
    <citation type="submission" date="2014-11" db="EMBL/GenBank/DDBJ databases">
        <authorList>
            <person name="Amaro Gonzalez C."/>
        </authorList>
    </citation>
    <scope>NUCLEOTIDE SEQUENCE</scope>
</reference>
<feature type="transmembrane region" description="Helical" evidence="1">
    <location>
        <begin position="44"/>
        <end position="69"/>
    </location>
</feature>
<evidence type="ECO:0000313" key="2">
    <source>
        <dbReference type="EMBL" id="JAH14784.1"/>
    </source>
</evidence>
<accession>A0A0E9QDD5</accession>
<keyword evidence="1" id="KW-0472">Membrane</keyword>
<protein>
    <submittedName>
        <fullName evidence="2">Uncharacterized protein</fullName>
    </submittedName>
</protein>
<dbReference type="EMBL" id="GBXM01093793">
    <property type="protein sequence ID" value="JAH14784.1"/>
    <property type="molecule type" value="Transcribed_RNA"/>
</dbReference>
<reference evidence="2" key="2">
    <citation type="journal article" date="2015" name="Fish Shellfish Immunol.">
        <title>Early steps in the European eel (Anguilla anguilla)-Vibrio vulnificus interaction in the gills: Role of the RtxA13 toxin.</title>
        <authorList>
            <person name="Callol A."/>
            <person name="Pajuelo D."/>
            <person name="Ebbesson L."/>
            <person name="Teles M."/>
            <person name="MacKenzie S."/>
            <person name="Amaro C."/>
        </authorList>
    </citation>
    <scope>NUCLEOTIDE SEQUENCE</scope>
</reference>
<dbReference type="AlphaFoldDB" id="A0A0E9QDD5"/>
<evidence type="ECO:0000256" key="1">
    <source>
        <dbReference type="SAM" id="Phobius"/>
    </source>
</evidence>
<proteinExistence type="predicted"/>
<organism evidence="2">
    <name type="scientific">Anguilla anguilla</name>
    <name type="common">European freshwater eel</name>
    <name type="synonym">Muraena anguilla</name>
    <dbReference type="NCBI Taxonomy" id="7936"/>
    <lineage>
        <taxon>Eukaryota</taxon>
        <taxon>Metazoa</taxon>
        <taxon>Chordata</taxon>
        <taxon>Craniata</taxon>
        <taxon>Vertebrata</taxon>
        <taxon>Euteleostomi</taxon>
        <taxon>Actinopterygii</taxon>
        <taxon>Neopterygii</taxon>
        <taxon>Teleostei</taxon>
        <taxon>Anguilliformes</taxon>
        <taxon>Anguillidae</taxon>
        <taxon>Anguilla</taxon>
    </lineage>
</organism>